<feature type="domain" description="Cthe-2314-like HEPN" evidence="2">
    <location>
        <begin position="51"/>
        <end position="228"/>
    </location>
</feature>
<dbReference type="RefSeq" id="WP_315606406.1">
    <property type="nucleotide sequence ID" value="NZ_CP130318.1"/>
</dbReference>
<reference evidence="3 4" key="1">
    <citation type="submission" date="2022-02" db="EMBL/GenBank/DDBJ databases">
        <title>Paenibacillus sp. MBLB1776 Whole Genome Shotgun Sequencing.</title>
        <authorList>
            <person name="Hwang C.Y."/>
            <person name="Cho E.-S."/>
            <person name="Seo M.-J."/>
        </authorList>
    </citation>
    <scope>NUCLEOTIDE SEQUENCE [LARGE SCALE GENOMIC DNA]</scope>
    <source>
        <strain evidence="3 4">MBLB1776</strain>
    </source>
</reference>
<dbReference type="Proteomes" id="UP001305702">
    <property type="component" value="Chromosome"/>
</dbReference>
<keyword evidence="4" id="KW-1185">Reference proteome</keyword>
<dbReference type="InterPro" id="IPR041394">
    <property type="entry name" value="HEPN_Cthe2314"/>
</dbReference>
<keyword evidence="1" id="KW-0175">Coiled coil</keyword>
<dbReference type="AlphaFoldDB" id="A0AA96RGS3"/>
<feature type="coiled-coil region" evidence="1">
    <location>
        <begin position="17"/>
        <end position="44"/>
    </location>
</feature>
<proteinExistence type="predicted"/>
<sequence length="234" mass="27560">MFRIYFNEERRQDSGVLADANASLKRYEQVLEKIENRSGEADSRLRCLQVWAKGFTRSLDELEQSLYCSRKYSELVSHEFIEEMEEEELDNYHRHVYFYKNALIRLFSILDKMGSFLDDLLKLETGKVMPRFSYFTVLRQMHEREIASELEQKLFDLKNSCKGPLNRLRQQRNTEIHAMNEELVDDVWNAKESPEAQSPVENIQDNLKDMEQGFEMVCLTVSTVFESLASSQKG</sequence>
<dbReference type="Pfam" id="PF18730">
    <property type="entry name" value="HEPN_Cthe2314"/>
    <property type="match status" value="1"/>
</dbReference>
<evidence type="ECO:0000256" key="1">
    <source>
        <dbReference type="SAM" id="Coils"/>
    </source>
</evidence>
<dbReference type="EMBL" id="CP130318">
    <property type="protein sequence ID" value="WNQ12628.1"/>
    <property type="molecule type" value="Genomic_DNA"/>
</dbReference>
<evidence type="ECO:0000313" key="4">
    <source>
        <dbReference type="Proteomes" id="UP001305702"/>
    </source>
</evidence>
<accession>A0AA96RGS3</accession>
<organism evidence="3 4">
    <name type="scientific">Paenibacillus aurantius</name>
    <dbReference type="NCBI Taxonomy" id="2918900"/>
    <lineage>
        <taxon>Bacteria</taxon>
        <taxon>Bacillati</taxon>
        <taxon>Bacillota</taxon>
        <taxon>Bacilli</taxon>
        <taxon>Bacillales</taxon>
        <taxon>Paenibacillaceae</taxon>
        <taxon>Paenibacillus</taxon>
    </lineage>
</organism>
<gene>
    <name evidence="3" type="ORF">MJA45_06245</name>
</gene>
<evidence type="ECO:0000313" key="3">
    <source>
        <dbReference type="EMBL" id="WNQ12628.1"/>
    </source>
</evidence>
<protein>
    <submittedName>
        <fullName evidence="3">Cthe_2314 family HEPN domain-containing protein</fullName>
    </submittedName>
</protein>
<name>A0AA96RGS3_9BACL</name>
<dbReference type="KEGG" id="paun:MJA45_06245"/>
<evidence type="ECO:0000259" key="2">
    <source>
        <dbReference type="Pfam" id="PF18730"/>
    </source>
</evidence>